<dbReference type="EMBL" id="AAOF01000021">
    <property type="protein sequence ID" value="EAR20482.1"/>
    <property type="molecule type" value="Genomic_DNA"/>
</dbReference>
<dbReference type="Gene3D" id="3.40.30.10">
    <property type="entry name" value="Glutaredoxin"/>
    <property type="match status" value="1"/>
</dbReference>
<keyword evidence="2" id="KW-0575">Peroxidase</keyword>
<name>A4BUW8_9GAMM</name>
<evidence type="ECO:0000259" key="1">
    <source>
        <dbReference type="Pfam" id="PF00578"/>
    </source>
</evidence>
<keyword evidence="3" id="KW-1185">Reference proteome</keyword>
<dbReference type="InterPro" id="IPR000866">
    <property type="entry name" value="AhpC/TSA"/>
</dbReference>
<dbReference type="GO" id="GO:0004601">
    <property type="term" value="F:peroxidase activity"/>
    <property type="evidence" value="ECO:0007669"/>
    <property type="project" value="UniProtKB-KW"/>
</dbReference>
<dbReference type="HOGENOM" id="CLU_3293109_0_0_6"/>
<proteinExistence type="predicted"/>
<organism evidence="2 3">
    <name type="scientific">Nitrococcus mobilis Nb-231</name>
    <dbReference type="NCBI Taxonomy" id="314278"/>
    <lineage>
        <taxon>Bacteria</taxon>
        <taxon>Pseudomonadati</taxon>
        <taxon>Pseudomonadota</taxon>
        <taxon>Gammaproteobacteria</taxon>
        <taxon>Chromatiales</taxon>
        <taxon>Ectothiorhodospiraceae</taxon>
        <taxon>Nitrococcus</taxon>
    </lineage>
</organism>
<reference evidence="2 3" key="1">
    <citation type="submission" date="2006-02" db="EMBL/GenBank/DDBJ databases">
        <authorList>
            <person name="Waterbury J."/>
            <person name="Ferriera S."/>
            <person name="Johnson J."/>
            <person name="Kravitz S."/>
            <person name="Halpern A."/>
            <person name="Remington K."/>
            <person name="Beeson K."/>
            <person name="Tran B."/>
            <person name="Rogers Y.-H."/>
            <person name="Friedman R."/>
            <person name="Venter J.C."/>
        </authorList>
    </citation>
    <scope>NUCLEOTIDE SEQUENCE [LARGE SCALE GENOMIC DNA]</scope>
    <source>
        <strain evidence="2 3">Nb-231</strain>
    </source>
</reference>
<dbReference type="STRING" id="314278.NB231_07010"/>
<feature type="domain" description="Alkyl hydroperoxide reductase subunit C/ Thiol specific antioxidant" evidence="1">
    <location>
        <begin position="3"/>
        <end position="39"/>
    </location>
</feature>
<dbReference type="RefSeq" id="WP_005000834.1">
    <property type="nucleotide sequence ID" value="NZ_CH672427.1"/>
</dbReference>
<sequence>MYHQLGYMAGLKPELEKRNCKIVGLSVDSVSDHQKWLKDI</sequence>
<accession>A4BUW8</accession>
<dbReference type="eggNOG" id="COG0450">
    <property type="taxonomic scope" value="Bacteria"/>
</dbReference>
<keyword evidence="2" id="KW-0560">Oxidoreductase</keyword>
<dbReference type="AlphaFoldDB" id="A4BUW8"/>
<dbReference type="InterPro" id="IPR036249">
    <property type="entry name" value="Thioredoxin-like_sf"/>
</dbReference>
<evidence type="ECO:0000313" key="2">
    <source>
        <dbReference type="EMBL" id="EAR20482.1"/>
    </source>
</evidence>
<dbReference type="Proteomes" id="UP000003374">
    <property type="component" value="Unassembled WGS sequence"/>
</dbReference>
<gene>
    <name evidence="2" type="ORF">NB231_07010</name>
</gene>
<protein>
    <submittedName>
        <fullName evidence="2">Peroxidase</fullName>
    </submittedName>
</protein>
<comment type="caution">
    <text evidence="2">The sequence shown here is derived from an EMBL/GenBank/DDBJ whole genome shotgun (WGS) entry which is preliminary data.</text>
</comment>
<dbReference type="Pfam" id="PF00578">
    <property type="entry name" value="AhpC-TSA"/>
    <property type="match status" value="1"/>
</dbReference>
<evidence type="ECO:0000313" key="3">
    <source>
        <dbReference type="Proteomes" id="UP000003374"/>
    </source>
</evidence>
<dbReference type="SUPFAM" id="SSF52833">
    <property type="entry name" value="Thioredoxin-like"/>
    <property type="match status" value="1"/>
</dbReference>